<dbReference type="AlphaFoldDB" id="U9TH67"/>
<dbReference type="EMBL" id="KI295550">
    <property type="protein sequence ID" value="ESA02686.1"/>
    <property type="molecule type" value="Genomic_DNA"/>
</dbReference>
<protein>
    <submittedName>
        <fullName evidence="1">Uncharacterized protein</fullName>
    </submittedName>
</protein>
<proteinExistence type="predicted"/>
<organism evidence="1">
    <name type="scientific">Rhizophagus irregularis (strain DAOM 181602 / DAOM 197198 / MUCL 43194)</name>
    <name type="common">Arbuscular mycorrhizal fungus</name>
    <name type="synonym">Glomus intraradices</name>
    <dbReference type="NCBI Taxonomy" id="747089"/>
    <lineage>
        <taxon>Eukaryota</taxon>
        <taxon>Fungi</taxon>
        <taxon>Fungi incertae sedis</taxon>
        <taxon>Mucoromycota</taxon>
        <taxon>Glomeromycotina</taxon>
        <taxon>Glomeromycetes</taxon>
        <taxon>Glomerales</taxon>
        <taxon>Glomeraceae</taxon>
        <taxon>Rhizophagus</taxon>
    </lineage>
</organism>
<dbReference type="HOGENOM" id="CLU_2923848_0_0_1"/>
<evidence type="ECO:0000313" key="1">
    <source>
        <dbReference type="EMBL" id="ESA02686.1"/>
    </source>
</evidence>
<accession>U9TH67</accession>
<gene>
    <name evidence="1" type="ORF">GLOINDRAFT_6281</name>
</gene>
<sequence length="61" mass="6814">MRLVIFQAFGVNSQMMPFKSSVLRHTATPIDNKLYTLGDNNLGGKAFYLDVSVSFNTQELS</sequence>
<name>U9TH67_RHIID</name>
<reference evidence="1" key="1">
    <citation type="submission" date="2013-07" db="EMBL/GenBank/DDBJ databases">
        <title>The genome of an arbuscular mycorrhizal fungus provides insights into the evolution of the oldest plant symbiosis.</title>
        <authorList>
            <consortium name="DOE Joint Genome Institute"/>
            <person name="Tisserant E."/>
            <person name="Malbreil M."/>
            <person name="Kuo A."/>
            <person name="Kohler A."/>
            <person name="Symeonidi A."/>
            <person name="Balestrini R."/>
            <person name="Charron P."/>
            <person name="Duensing N."/>
            <person name="Frei-dit-Frey N."/>
            <person name="Gianinazzi-Pearson V."/>
            <person name="Gilbert B."/>
            <person name="Handa Y."/>
            <person name="Hijri M."/>
            <person name="Kaul R."/>
            <person name="Kawaguchi M."/>
            <person name="Krajinski F."/>
            <person name="Lammers P."/>
            <person name="Lapierre D."/>
            <person name="Masclaux F.G."/>
            <person name="Murat C."/>
            <person name="Morin E."/>
            <person name="Ndikumana S."/>
            <person name="Pagni M."/>
            <person name="Petitpierre D."/>
            <person name="Requena N."/>
            <person name="Rosikiewicz P."/>
            <person name="Riley R."/>
            <person name="Saito K."/>
            <person name="San Clemente H."/>
            <person name="Shapiro H."/>
            <person name="van Tuinen D."/>
            <person name="Becard G."/>
            <person name="Bonfante P."/>
            <person name="Paszkowski U."/>
            <person name="Shachar-Hill Y."/>
            <person name="Young J.P."/>
            <person name="Sanders I.R."/>
            <person name="Henrissat B."/>
            <person name="Rensing S.A."/>
            <person name="Grigoriev I.V."/>
            <person name="Corradi N."/>
            <person name="Roux C."/>
            <person name="Martin F."/>
        </authorList>
    </citation>
    <scope>NUCLEOTIDE SEQUENCE</scope>
    <source>
        <strain evidence="1">DAOM 197198</strain>
    </source>
</reference>